<reference evidence="3" key="1">
    <citation type="journal article" date="2014" name="Front. Microbiol.">
        <title>High frequency of phylogenetically diverse reductive dehalogenase-homologous genes in deep subseafloor sedimentary metagenomes.</title>
        <authorList>
            <person name="Kawai M."/>
            <person name="Futagami T."/>
            <person name="Toyoda A."/>
            <person name="Takaki Y."/>
            <person name="Nishi S."/>
            <person name="Hori S."/>
            <person name="Arai W."/>
            <person name="Tsubouchi T."/>
            <person name="Morono Y."/>
            <person name="Uchiyama I."/>
            <person name="Ito T."/>
            <person name="Fujiyama A."/>
            <person name="Inagaki F."/>
            <person name="Takami H."/>
        </authorList>
    </citation>
    <scope>NUCLEOTIDE SEQUENCE</scope>
    <source>
        <strain evidence="3">Expedition CK06-06</strain>
    </source>
</reference>
<dbReference type="InterPro" id="IPR027417">
    <property type="entry name" value="P-loop_NTPase"/>
</dbReference>
<keyword evidence="1" id="KW-0547">Nucleotide-binding</keyword>
<evidence type="ECO:0000313" key="3">
    <source>
        <dbReference type="EMBL" id="GAG98627.1"/>
    </source>
</evidence>
<dbReference type="SUPFAM" id="SSF52540">
    <property type="entry name" value="P-loop containing nucleoside triphosphate hydrolases"/>
    <property type="match status" value="1"/>
</dbReference>
<dbReference type="EMBL" id="BART01027897">
    <property type="protein sequence ID" value="GAG98627.1"/>
    <property type="molecule type" value="Genomic_DNA"/>
</dbReference>
<protein>
    <submittedName>
        <fullName evidence="3">Uncharacterized protein</fullName>
    </submittedName>
</protein>
<evidence type="ECO:0000256" key="1">
    <source>
        <dbReference type="ARBA" id="ARBA00022741"/>
    </source>
</evidence>
<dbReference type="AlphaFoldDB" id="X1D0J1"/>
<dbReference type="GO" id="GO:0003924">
    <property type="term" value="F:GTPase activity"/>
    <property type="evidence" value="ECO:0007669"/>
    <property type="project" value="InterPro"/>
</dbReference>
<feature type="non-terminal residue" evidence="3">
    <location>
        <position position="68"/>
    </location>
</feature>
<dbReference type="InterPro" id="IPR006689">
    <property type="entry name" value="Small_GTPase_ARF/SAR"/>
</dbReference>
<accession>X1D0J1</accession>
<keyword evidence="2" id="KW-0342">GTP-binding</keyword>
<proteinExistence type="predicted"/>
<organism evidence="3">
    <name type="scientific">marine sediment metagenome</name>
    <dbReference type="NCBI Taxonomy" id="412755"/>
    <lineage>
        <taxon>unclassified sequences</taxon>
        <taxon>metagenomes</taxon>
        <taxon>ecological metagenomes</taxon>
    </lineage>
</organism>
<dbReference type="GO" id="GO:0005525">
    <property type="term" value="F:GTP binding"/>
    <property type="evidence" value="ECO:0007669"/>
    <property type="project" value="UniProtKB-KW"/>
</dbReference>
<comment type="caution">
    <text evidence="3">The sequence shown here is derived from an EMBL/GenBank/DDBJ whole genome shotgun (WGS) entry which is preliminary data.</text>
</comment>
<name>X1D0J1_9ZZZZ</name>
<dbReference type="Gene3D" id="3.40.50.300">
    <property type="entry name" value="P-loop containing nucleotide triphosphate hydrolases"/>
    <property type="match status" value="1"/>
</dbReference>
<evidence type="ECO:0000256" key="2">
    <source>
        <dbReference type="ARBA" id="ARBA00023134"/>
    </source>
</evidence>
<dbReference type="Pfam" id="PF00025">
    <property type="entry name" value="Arf"/>
    <property type="match status" value="1"/>
</dbReference>
<sequence>MINFNSFKVQRVQKLNEMPIKISFIGYPAVGKTTILKLLTEKTINKLYLPTQGLDFKTVKFGENIISL</sequence>
<gene>
    <name evidence="3" type="ORF">S01H4_49332</name>
</gene>